<feature type="region of interest" description="Disordered" evidence="2">
    <location>
        <begin position="75"/>
        <end position="94"/>
    </location>
</feature>
<feature type="compositionally biased region" description="Low complexity" evidence="2">
    <location>
        <begin position="116"/>
        <end position="136"/>
    </location>
</feature>
<dbReference type="AlphaFoldDB" id="A0A024TN13"/>
<feature type="compositionally biased region" description="Basic and acidic residues" evidence="2">
    <location>
        <begin position="151"/>
        <end position="162"/>
    </location>
</feature>
<reference evidence="3" key="1">
    <citation type="submission" date="2013-12" db="EMBL/GenBank/DDBJ databases">
        <title>The Genome Sequence of Aphanomyces invadans NJM9701.</title>
        <authorList>
            <consortium name="The Broad Institute Genomics Platform"/>
            <person name="Russ C."/>
            <person name="Tyler B."/>
            <person name="van West P."/>
            <person name="Dieguez-Uribeondo J."/>
            <person name="Young S.K."/>
            <person name="Zeng Q."/>
            <person name="Gargeya S."/>
            <person name="Fitzgerald M."/>
            <person name="Abouelleil A."/>
            <person name="Alvarado L."/>
            <person name="Chapman S.B."/>
            <person name="Gainer-Dewar J."/>
            <person name="Goldberg J."/>
            <person name="Griggs A."/>
            <person name="Gujja S."/>
            <person name="Hansen M."/>
            <person name="Howarth C."/>
            <person name="Imamovic A."/>
            <person name="Ireland A."/>
            <person name="Larimer J."/>
            <person name="McCowan C."/>
            <person name="Murphy C."/>
            <person name="Pearson M."/>
            <person name="Poon T.W."/>
            <person name="Priest M."/>
            <person name="Roberts A."/>
            <person name="Saif S."/>
            <person name="Shea T."/>
            <person name="Sykes S."/>
            <person name="Wortman J."/>
            <person name="Nusbaum C."/>
            <person name="Birren B."/>
        </authorList>
    </citation>
    <scope>NUCLEOTIDE SEQUENCE [LARGE SCALE GENOMIC DNA]</scope>
    <source>
        <strain evidence="3">NJM9701</strain>
    </source>
</reference>
<dbReference type="GeneID" id="20088311"/>
<feature type="compositionally biased region" description="Basic and acidic residues" evidence="2">
    <location>
        <begin position="181"/>
        <end position="192"/>
    </location>
</feature>
<dbReference type="RefSeq" id="XP_008876080.1">
    <property type="nucleotide sequence ID" value="XM_008877858.1"/>
</dbReference>
<feature type="region of interest" description="Disordered" evidence="2">
    <location>
        <begin position="100"/>
        <end position="219"/>
    </location>
</feature>
<dbReference type="VEuPathDB" id="FungiDB:H310_11261"/>
<sequence length="454" mass="51252">METRRIFEVKALRAQRLNISKRPKSAHISHRGELVLGLSPRANRVSYGVSDSPTKYQAESRHRVVQRYCVLDHTTAPPRVDNDVSPNPTPEGFKSKIVRAGNLLPRQPTVKSIRQPSLHPSAAPPTTASGPSPDSPIATMATSSSVQNDDAVSHNETHHEGDSSTFSVPSPPHITAWTEAKPPRPKDSKAIDDAVTTTTHDSTDAGASPSKISTSTPSTTPVVVAPTAALCLSAYQARKQAEESARLLANRLSFLHMEKSRAEQEAERLQVEFYREKEAKLAFERQRQERAARADQERQRVAAKHSKALALQSQNRSNVQQQALNVAQQKRQAAVRVRQQQKELEEDKKAREATMMQEKLRAKNSVVCHHERSKRQRELRERHHKERLERAQAERLRKELEGEKMAKHLVAKMQAQEHTLKTMLEFQEHQHRIDMQRCFDMETYAVPDQLTPSS</sequence>
<name>A0A024TN13_9STRA</name>
<feature type="compositionally biased region" description="Polar residues" evidence="2">
    <location>
        <begin position="140"/>
        <end position="150"/>
    </location>
</feature>
<proteinExistence type="predicted"/>
<evidence type="ECO:0000313" key="3">
    <source>
        <dbReference type="EMBL" id="ETV95379.1"/>
    </source>
</evidence>
<feature type="coiled-coil region" evidence="1">
    <location>
        <begin position="376"/>
        <end position="403"/>
    </location>
</feature>
<keyword evidence="1" id="KW-0175">Coiled coil</keyword>
<dbReference type="EMBL" id="KI913981">
    <property type="protein sequence ID" value="ETV95379.1"/>
    <property type="molecule type" value="Genomic_DNA"/>
</dbReference>
<organism evidence="3">
    <name type="scientific">Aphanomyces invadans</name>
    <dbReference type="NCBI Taxonomy" id="157072"/>
    <lineage>
        <taxon>Eukaryota</taxon>
        <taxon>Sar</taxon>
        <taxon>Stramenopiles</taxon>
        <taxon>Oomycota</taxon>
        <taxon>Saprolegniomycetes</taxon>
        <taxon>Saprolegniales</taxon>
        <taxon>Verrucalvaceae</taxon>
        <taxon>Aphanomyces</taxon>
    </lineage>
</organism>
<gene>
    <name evidence="3" type="ORF">H310_11261</name>
</gene>
<accession>A0A024TN13</accession>
<evidence type="ECO:0000256" key="1">
    <source>
        <dbReference type="SAM" id="Coils"/>
    </source>
</evidence>
<protein>
    <submittedName>
        <fullName evidence="3">Uncharacterized protein</fullName>
    </submittedName>
</protein>
<evidence type="ECO:0000256" key="2">
    <source>
        <dbReference type="SAM" id="MobiDB-lite"/>
    </source>
</evidence>
<feature type="coiled-coil region" evidence="1">
    <location>
        <begin position="252"/>
        <end position="279"/>
    </location>
</feature>
<dbReference type="OrthoDB" id="73836at2759"/>